<dbReference type="InterPro" id="IPR045083">
    <property type="entry name" value="ATP_synth_F0_asu_bact/mt"/>
</dbReference>
<dbReference type="InterPro" id="IPR023011">
    <property type="entry name" value="ATP_synth_F0_asu_AS"/>
</dbReference>
<evidence type="ECO:0000256" key="6">
    <source>
        <dbReference type="ARBA" id="ARBA00022547"/>
    </source>
</evidence>
<protein>
    <recommendedName>
        <fullName evidence="13">ATP synthase subunit a</fullName>
    </recommendedName>
</protein>
<gene>
    <name evidence="15" type="primary">atp6</name>
</gene>
<keyword evidence="11 14" id="KW-0472">Membrane</keyword>
<keyword evidence="9 14" id="KW-1133">Transmembrane helix</keyword>
<dbReference type="GO" id="GO:0005743">
    <property type="term" value="C:mitochondrial inner membrane"/>
    <property type="evidence" value="ECO:0007669"/>
    <property type="project" value="UniProtKB-SubCell"/>
</dbReference>
<organism evidence="15">
    <name type="scientific">Ganaspini sp. ZJUH 20220007</name>
    <dbReference type="NCBI Taxonomy" id="2943474"/>
    <lineage>
        <taxon>Eukaryota</taxon>
        <taxon>Metazoa</taxon>
        <taxon>Ecdysozoa</taxon>
        <taxon>Arthropoda</taxon>
        <taxon>Hexapoda</taxon>
        <taxon>Insecta</taxon>
        <taxon>Pterygota</taxon>
        <taxon>Neoptera</taxon>
        <taxon>Endopterygota</taxon>
        <taxon>Hymenoptera</taxon>
        <taxon>Apocrita</taxon>
        <taxon>Proctotrupomorpha</taxon>
        <taxon>Cynipoidea</taxon>
        <taxon>Figitidae</taxon>
        <taxon>Eucoilinae</taxon>
    </lineage>
</organism>
<evidence type="ECO:0000256" key="5">
    <source>
        <dbReference type="ARBA" id="ARBA00022448"/>
    </source>
</evidence>
<reference evidence="15" key="1">
    <citation type="journal article" date="2022" name="Genes (Basel)">
        <title>Novel Gene Rearrangements in the Mitochondrial Genomes of Cynipoid Wasps (Hymenoptera: Cynipoidea).</title>
        <authorList>
            <person name="Shu X."/>
            <person name="Li Z."/>
            <person name="Yuan R."/>
            <person name="Tang P."/>
            <person name="Chen X."/>
        </authorList>
    </citation>
    <scope>NUCLEOTIDE SEQUENCE</scope>
</reference>
<keyword evidence="6" id="KW-0138">CF(0)</keyword>
<evidence type="ECO:0000256" key="4">
    <source>
        <dbReference type="ARBA" id="ARBA00011648"/>
    </source>
</evidence>
<dbReference type="SUPFAM" id="SSF81336">
    <property type="entry name" value="F1F0 ATP synthase subunit A"/>
    <property type="match status" value="1"/>
</dbReference>
<dbReference type="GO" id="GO:0046933">
    <property type="term" value="F:proton-transporting ATP synthase activity, rotational mechanism"/>
    <property type="evidence" value="ECO:0007669"/>
    <property type="project" value="TreeGrafter"/>
</dbReference>
<evidence type="ECO:0000256" key="12">
    <source>
        <dbReference type="ARBA" id="ARBA00023310"/>
    </source>
</evidence>
<keyword evidence="10" id="KW-0406">Ion transport</keyword>
<name>A0A9E8G758_9HYME</name>
<dbReference type="PRINTS" id="PR00123">
    <property type="entry name" value="ATPASEA"/>
</dbReference>
<evidence type="ECO:0000256" key="13">
    <source>
        <dbReference type="RuleBase" id="RU004450"/>
    </source>
</evidence>
<geneLocation type="mitochondrion" evidence="15"/>
<dbReference type="PANTHER" id="PTHR11410">
    <property type="entry name" value="ATP SYNTHASE SUBUNIT A"/>
    <property type="match status" value="1"/>
</dbReference>
<proteinExistence type="inferred from homology"/>
<sequence>MMTNLFSIFDPMTNHLMSLNWLSILIFLMFIPQIFWMLSSKYLKIWQLLNLFIFNEMKIPLIFNNSLNILIFNSLFSFIMINNFISLFPYIFNTSSHMSFSISMSLSLWISFMMYGWILNSTHMFIHLTPQGTPYILMPFMVMIESISNVIRPLTLAIRLSANIIAGHLLITLMSQTSSSMNLIMIILLIVTQSTLMTLELAVSFIQAYVFSILSTLYSSETNYEK</sequence>
<evidence type="ECO:0000256" key="10">
    <source>
        <dbReference type="ARBA" id="ARBA00023065"/>
    </source>
</evidence>
<feature type="transmembrane region" description="Helical" evidence="14">
    <location>
        <begin position="69"/>
        <end position="92"/>
    </location>
</feature>
<evidence type="ECO:0000256" key="8">
    <source>
        <dbReference type="ARBA" id="ARBA00022781"/>
    </source>
</evidence>
<keyword evidence="5" id="KW-0813">Transport</keyword>
<dbReference type="EMBL" id="OM677826">
    <property type="protein sequence ID" value="UZT67494.1"/>
    <property type="molecule type" value="Genomic_DNA"/>
</dbReference>
<comment type="similarity">
    <text evidence="3">Belongs to the ATPase A chain family.</text>
</comment>
<keyword evidence="7 14" id="KW-0812">Transmembrane</keyword>
<comment type="subunit">
    <text evidence="4">F-type ATPases have 2 components, CF(1) - the catalytic core - and CF(0) - the membrane proton channel. CF(1) has five subunits: alpha(3), beta(3), gamma(1), delta(1), epsilon(1). CF(0) has three main subunits: a, b and c.</text>
</comment>
<keyword evidence="12" id="KW-0066">ATP synthesis</keyword>
<dbReference type="AlphaFoldDB" id="A0A9E8G758"/>
<evidence type="ECO:0000256" key="9">
    <source>
        <dbReference type="ARBA" id="ARBA00022989"/>
    </source>
</evidence>
<dbReference type="InterPro" id="IPR000568">
    <property type="entry name" value="ATP_synth_F0_asu"/>
</dbReference>
<dbReference type="NCBIfam" id="TIGR01131">
    <property type="entry name" value="ATP_synt_6_or_A"/>
    <property type="match status" value="1"/>
</dbReference>
<evidence type="ECO:0000256" key="2">
    <source>
        <dbReference type="ARBA" id="ARBA00004141"/>
    </source>
</evidence>
<evidence type="ECO:0000256" key="7">
    <source>
        <dbReference type="ARBA" id="ARBA00022692"/>
    </source>
</evidence>
<dbReference type="InterPro" id="IPR035908">
    <property type="entry name" value="F0_ATP_A_sf"/>
</dbReference>
<evidence type="ECO:0000313" key="15">
    <source>
        <dbReference type="EMBL" id="UZT67494.1"/>
    </source>
</evidence>
<feature type="transmembrane region" description="Helical" evidence="14">
    <location>
        <begin position="183"/>
        <end position="211"/>
    </location>
</feature>
<keyword evidence="15" id="KW-0496">Mitochondrion</keyword>
<evidence type="ECO:0000256" key="14">
    <source>
        <dbReference type="SAM" id="Phobius"/>
    </source>
</evidence>
<comment type="subcellular location">
    <subcellularLocation>
        <location evidence="2">Membrane</location>
        <topology evidence="2">Multi-pass membrane protein</topology>
    </subcellularLocation>
    <subcellularLocation>
        <location evidence="13">Mitochondrion inner membrane</location>
        <topology evidence="13">Multi-pass membrane protein</topology>
    </subcellularLocation>
</comment>
<evidence type="ECO:0000256" key="11">
    <source>
        <dbReference type="ARBA" id="ARBA00023136"/>
    </source>
</evidence>
<feature type="transmembrane region" description="Helical" evidence="14">
    <location>
        <begin position="20"/>
        <end position="38"/>
    </location>
</feature>
<reference evidence="15" key="2">
    <citation type="submission" date="2022-02" db="EMBL/GenBank/DDBJ databases">
        <authorList>
            <person name="Shu X.H."/>
            <person name="Li Z.K."/>
            <person name="Tang P."/>
            <person name="Chen X.X."/>
        </authorList>
    </citation>
    <scope>NUCLEOTIDE SEQUENCE</scope>
</reference>
<evidence type="ECO:0000256" key="1">
    <source>
        <dbReference type="ARBA" id="ARBA00002070"/>
    </source>
</evidence>
<keyword evidence="8" id="KW-0375">Hydrogen ion transport</keyword>
<dbReference type="Pfam" id="PF00119">
    <property type="entry name" value="ATP-synt_A"/>
    <property type="match status" value="1"/>
</dbReference>
<comment type="function">
    <text evidence="1">Mitochondrial membrane ATP synthase (F(1)F(0) ATP synthase or Complex V) produces ATP from ADP in the presence of a proton gradient across the membrane which is generated by electron transport complexes of the respiratory chain. F-type ATPases consist of two structural domains, F(1) - containing the extramembraneous catalytic core and F(0) - containing the membrane proton channel, linked together by a central stalk and a peripheral stalk. During catalysis, ATP synthesis in the catalytic domain of F(1) is coupled via a rotary mechanism of the central stalk subunits to proton translocation. Key component of the proton channel; it may play a direct role in the translocation of protons across the membrane.</text>
</comment>
<dbReference type="PROSITE" id="PS00449">
    <property type="entry name" value="ATPASE_A"/>
    <property type="match status" value="1"/>
</dbReference>
<dbReference type="GO" id="GO:0045259">
    <property type="term" value="C:proton-transporting ATP synthase complex"/>
    <property type="evidence" value="ECO:0007669"/>
    <property type="project" value="UniProtKB-KW"/>
</dbReference>
<evidence type="ECO:0000256" key="3">
    <source>
        <dbReference type="ARBA" id="ARBA00006810"/>
    </source>
</evidence>
<dbReference type="PANTHER" id="PTHR11410:SF0">
    <property type="entry name" value="ATP SYNTHASE SUBUNIT A"/>
    <property type="match status" value="1"/>
</dbReference>
<accession>A0A9E8G758</accession>
<dbReference type="Gene3D" id="1.20.120.220">
    <property type="entry name" value="ATP synthase, F0 complex, subunit A"/>
    <property type="match status" value="1"/>
</dbReference>
<dbReference type="CDD" id="cd00310">
    <property type="entry name" value="ATP-synt_Fo_a_6"/>
    <property type="match status" value="1"/>
</dbReference>
<feature type="transmembrane region" description="Helical" evidence="14">
    <location>
        <begin position="99"/>
        <end position="118"/>
    </location>
</feature>